<dbReference type="InterPro" id="IPR036188">
    <property type="entry name" value="FAD/NAD-bd_sf"/>
</dbReference>
<dbReference type="AlphaFoldDB" id="A0A401ZZV2"/>
<evidence type="ECO:0000256" key="8">
    <source>
        <dbReference type="PIRSR" id="PIRSR000350-3"/>
    </source>
</evidence>
<dbReference type="PRINTS" id="PR00411">
    <property type="entry name" value="PNDRDTASEI"/>
</dbReference>
<dbReference type="PROSITE" id="PS00076">
    <property type="entry name" value="PYRIDINE_REDOX_1"/>
    <property type="match status" value="1"/>
</dbReference>
<dbReference type="Gene3D" id="3.50.50.60">
    <property type="entry name" value="FAD/NAD(P)-binding domain"/>
    <property type="match status" value="2"/>
</dbReference>
<dbReference type="InterPro" id="IPR012999">
    <property type="entry name" value="Pyr_OxRdtase_I_AS"/>
</dbReference>
<dbReference type="PANTHER" id="PTHR43014">
    <property type="entry name" value="MERCURIC REDUCTASE"/>
    <property type="match status" value="1"/>
</dbReference>
<dbReference type="GO" id="GO:0016668">
    <property type="term" value="F:oxidoreductase activity, acting on a sulfur group of donors, NAD(P) as acceptor"/>
    <property type="evidence" value="ECO:0007669"/>
    <property type="project" value="InterPro"/>
</dbReference>
<organism evidence="13 14">
    <name type="scientific">Tengunoibacter tsumagoiensis</name>
    <dbReference type="NCBI Taxonomy" id="2014871"/>
    <lineage>
        <taxon>Bacteria</taxon>
        <taxon>Bacillati</taxon>
        <taxon>Chloroflexota</taxon>
        <taxon>Ktedonobacteria</taxon>
        <taxon>Ktedonobacterales</taxon>
        <taxon>Dictyobacteraceae</taxon>
        <taxon>Tengunoibacter</taxon>
    </lineage>
</organism>
<feature type="binding site" evidence="8">
    <location>
        <begin position="174"/>
        <end position="181"/>
    </location>
    <ligand>
        <name>NAD(+)</name>
        <dbReference type="ChEBI" id="CHEBI:57540"/>
    </ligand>
</feature>
<feature type="domain" description="Pyridine nucleotide-disulphide oxidoreductase dimerisation" evidence="11">
    <location>
        <begin position="342"/>
        <end position="449"/>
    </location>
</feature>
<evidence type="ECO:0000256" key="7">
    <source>
        <dbReference type="ARBA" id="ARBA00023284"/>
    </source>
</evidence>
<keyword evidence="7 10" id="KW-0676">Redox-active center</keyword>
<feature type="domain" description="FAD/NAD(P)-binding" evidence="12">
    <location>
        <begin position="6"/>
        <end position="320"/>
    </location>
</feature>
<keyword evidence="3 8" id="KW-0274">FAD</keyword>
<dbReference type="Pfam" id="PF02852">
    <property type="entry name" value="Pyr_redox_dim"/>
    <property type="match status" value="1"/>
</dbReference>
<evidence type="ECO:0000256" key="2">
    <source>
        <dbReference type="ARBA" id="ARBA00022630"/>
    </source>
</evidence>
<keyword evidence="4" id="KW-0521">NADP</keyword>
<dbReference type="PIRSF" id="PIRSF000350">
    <property type="entry name" value="Mercury_reductase_MerA"/>
    <property type="match status" value="1"/>
</dbReference>
<accession>A0A401ZZV2</accession>
<dbReference type="PANTHER" id="PTHR43014:SF2">
    <property type="entry name" value="MERCURIC REDUCTASE"/>
    <property type="match status" value="1"/>
</dbReference>
<dbReference type="InterPro" id="IPR023753">
    <property type="entry name" value="FAD/NAD-binding_dom"/>
</dbReference>
<proteinExistence type="inferred from homology"/>
<feature type="binding site" evidence="8">
    <location>
        <position position="305"/>
    </location>
    <ligand>
        <name>NAD(+)</name>
        <dbReference type="ChEBI" id="CHEBI:57540"/>
    </ligand>
</feature>
<dbReference type="InterPro" id="IPR004099">
    <property type="entry name" value="Pyr_nucl-diS_OxRdtase_dimer"/>
</dbReference>
<evidence type="ECO:0000313" key="13">
    <source>
        <dbReference type="EMBL" id="GCE12385.1"/>
    </source>
</evidence>
<evidence type="ECO:0000259" key="12">
    <source>
        <dbReference type="Pfam" id="PF07992"/>
    </source>
</evidence>
<keyword evidence="8" id="KW-0547">Nucleotide-binding</keyword>
<dbReference type="SUPFAM" id="SSF51905">
    <property type="entry name" value="FAD/NAD(P)-binding domain"/>
    <property type="match status" value="1"/>
</dbReference>
<evidence type="ECO:0000256" key="9">
    <source>
        <dbReference type="PIRSR" id="PIRSR000350-4"/>
    </source>
</evidence>
<keyword evidence="6" id="KW-1015">Disulfide bond</keyword>
<dbReference type="OrthoDB" id="9800167at2"/>
<evidence type="ECO:0000256" key="5">
    <source>
        <dbReference type="ARBA" id="ARBA00023002"/>
    </source>
</evidence>
<keyword evidence="2 10" id="KW-0285">Flavoprotein</keyword>
<evidence type="ECO:0000256" key="10">
    <source>
        <dbReference type="RuleBase" id="RU003691"/>
    </source>
</evidence>
<dbReference type="Gene3D" id="3.30.390.30">
    <property type="match status" value="1"/>
</dbReference>
<gene>
    <name evidence="13" type="primary">lpdA-4</name>
    <name evidence="13" type="ORF">KTT_22440</name>
</gene>
<reference evidence="14" key="1">
    <citation type="submission" date="2018-12" db="EMBL/GenBank/DDBJ databases">
        <title>Tengunoibacter tsumagoiensis gen. nov., sp. nov., Dictyobacter kobayashii sp. nov., D. alpinus sp. nov., and D. joshuensis sp. nov. and description of Dictyobacteraceae fam. nov. within the order Ktedonobacterales isolated from Tengu-no-mugimeshi.</title>
        <authorList>
            <person name="Wang C.M."/>
            <person name="Zheng Y."/>
            <person name="Sakai Y."/>
            <person name="Toyoda A."/>
            <person name="Minakuchi Y."/>
            <person name="Abe K."/>
            <person name="Yokota A."/>
            <person name="Yabe S."/>
        </authorList>
    </citation>
    <scope>NUCLEOTIDE SEQUENCE [LARGE SCALE GENOMIC DNA]</scope>
    <source>
        <strain evidence="14">Uno3</strain>
    </source>
</reference>
<comment type="cofactor">
    <cofactor evidence="8">
        <name>FAD</name>
        <dbReference type="ChEBI" id="CHEBI:57692"/>
    </cofactor>
    <text evidence="8">Binds 1 FAD per subunit.</text>
</comment>
<evidence type="ECO:0000256" key="6">
    <source>
        <dbReference type="ARBA" id="ARBA00023157"/>
    </source>
</evidence>
<dbReference type="PRINTS" id="PR00368">
    <property type="entry name" value="FADPNR"/>
</dbReference>
<dbReference type="SUPFAM" id="SSF55424">
    <property type="entry name" value="FAD/NAD-linked reductases, dimerisation (C-terminal) domain"/>
    <property type="match status" value="1"/>
</dbReference>
<keyword evidence="5 10" id="KW-0560">Oxidoreductase</keyword>
<feature type="binding site" evidence="8">
    <location>
        <begin position="137"/>
        <end position="139"/>
    </location>
    <ligand>
        <name>FAD</name>
        <dbReference type="ChEBI" id="CHEBI:57692"/>
    </ligand>
</feature>
<protein>
    <submittedName>
        <fullName evidence="13">Mercuric reductase</fullName>
    </submittedName>
</protein>
<dbReference type="EMBL" id="BIFR01000001">
    <property type="protein sequence ID" value="GCE12385.1"/>
    <property type="molecule type" value="Genomic_DNA"/>
</dbReference>
<feature type="binding site" evidence="8">
    <location>
        <position position="264"/>
    </location>
    <ligand>
        <name>NAD(+)</name>
        <dbReference type="ChEBI" id="CHEBI:57540"/>
    </ligand>
</feature>
<evidence type="ECO:0000313" key="14">
    <source>
        <dbReference type="Proteomes" id="UP000287352"/>
    </source>
</evidence>
<comment type="similarity">
    <text evidence="1 10">Belongs to the class-I pyridine nucleotide-disulfide oxidoreductase family.</text>
</comment>
<keyword evidence="14" id="KW-1185">Reference proteome</keyword>
<evidence type="ECO:0000259" key="11">
    <source>
        <dbReference type="Pfam" id="PF02852"/>
    </source>
</evidence>
<sequence length="475" mass="50929">MAHMDYDLTIIGGGSGGLPAARIATSLGARVLVVDKERLGGDCLYTGCVPSKSLIHAAQVVHQTRSSAHLGLMTQTTELSMALVADYIQGVITQVHDTEKVYTEGATVQFGSVSFQSPTTLLINNERITSRATLIATGSHPASPQIEGLPEAGYLTNADVFQLTALPASLLIVGGGPVGVELAQALARLGVRITLVQRPAHILPREEPEVSDAITRVLQSEGVTLLTNAHVLKAARSENIKQVIIQQDGATMTLEADEILLAAGRQPNVSGLHLEAAGIAYNPTKGIKVDAYLRTSTPNIFAIGDVIGGNLFTHVAAYQASIAVRNALLPFGKRKVDYRALPWCTFTDPEAARVGLTYSEAQQQHRQVRELTFPWSHIDRAQTENAPAGFIKLILAGKKEKIVGAHMVGLRAGELLGEITLAIQHRLTVSDILATIHPYPTLQTGLQQACFAAYLSSKEAMRNKKVVGALLKFRR</sequence>
<dbReference type="RefSeq" id="WP_126580015.1">
    <property type="nucleotide sequence ID" value="NZ_BIFR01000001.1"/>
</dbReference>
<keyword evidence="8" id="KW-0520">NAD</keyword>
<dbReference type="InterPro" id="IPR016156">
    <property type="entry name" value="FAD/NAD-linked_Rdtase_dimer_sf"/>
</dbReference>
<feature type="disulfide bond" description="Redox-active" evidence="9">
    <location>
        <begin position="43"/>
        <end position="48"/>
    </location>
</feature>
<comment type="caution">
    <text evidence="13">The sequence shown here is derived from an EMBL/GenBank/DDBJ whole genome shotgun (WGS) entry which is preliminary data.</text>
</comment>
<dbReference type="GO" id="GO:0003955">
    <property type="term" value="F:NAD(P)H dehydrogenase (quinone) activity"/>
    <property type="evidence" value="ECO:0007669"/>
    <property type="project" value="TreeGrafter"/>
</dbReference>
<dbReference type="InterPro" id="IPR001100">
    <property type="entry name" value="Pyr_nuc-diS_OxRdtase"/>
</dbReference>
<dbReference type="Pfam" id="PF07992">
    <property type="entry name" value="Pyr_redox_2"/>
    <property type="match status" value="1"/>
</dbReference>
<feature type="binding site" evidence="8">
    <location>
        <position position="52"/>
    </location>
    <ligand>
        <name>FAD</name>
        <dbReference type="ChEBI" id="CHEBI:57692"/>
    </ligand>
</feature>
<dbReference type="FunFam" id="3.30.390.30:FF:000001">
    <property type="entry name" value="Dihydrolipoyl dehydrogenase"/>
    <property type="match status" value="1"/>
</dbReference>
<dbReference type="GO" id="GO:0050660">
    <property type="term" value="F:flavin adenine dinucleotide binding"/>
    <property type="evidence" value="ECO:0007669"/>
    <property type="project" value="TreeGrafter"/>
</dbReference>
<evidence type="ECO:0000256" key="4">
    <source>
        <dbReference type="ARBA" id="ARBA00022857"/>
    </source>
</evidence>
<dbReference type="Proteomes" id="UP000287352">
    <property type="component" value="Unassembled WGS sequence"/>
</dbReference>
<evidence type="ECO:0000256" key="1">
    <source>
        <dbReference type="ARBA" id="ARBA00007532"/>
    </source>
</evidence>
<name>A0A401ZZV2_9CHLR</name>
<evidence type="ECO:0000256" key="3">
    <source>
        <dbReference type="ARBA" id="ARBA00022827"/>
    </source>
</evidence>